<dbReference type="InterPro" id="IPR013830">
    <property type="entry name" value="SGNH_hydro"/>
</dbReference>
<dbReference type="Gene3D" id="3.40.50.1110">
    <property type="entry name" value="SGNH hydrolase"/>
    <property type="match status" value="1"/>
</dbReference>
<protein>
    <submittedName>
        <fullName evidence="3">Lipolytic protein G-D-S-L family</fullName>
    </submittedName>
</protein>
<proteinExistence type="predicted"/>
<dbReference type="STRING" id="1499966.U14_05332"/>
<keyword evidence="1" id="KW-0732">Signal</keyword>
<dbReference type="PANTHER" id="PTHR30383">
    <property type="entry name" value="THIOESTERASE 1/PROTEASE 1/LYSOPHOSPHOLIPASE L1"/>
    <property type="match status" value="1"/>
</dbReference>
<evidence type="ECO:0000313" key="4">
    <source>
        <dbReference type="Proteomes" id="UP000030700"/>
    </source>
</evidence>
<dbReference type="SUPFAM" id="SSF52266">
    <property type="entry name" value="SGNH hydrolase"/>
    <property type="match status" value="1"/>
</dbReference>
<dbReference type="InterPro" id="IPR036514">
    <property type="entry name" value="SGNH_hydro_sf"/>
</dbReference>
<dbReference type="PROSITE" id="PS51257">
    <property type="entry name" value="PROKAR_LIPOPROTEIN"/>
    <property type="match status" value="1"/>
</dbReference>
<feature type="chain" id="PRO_5001755368" evidence="1">
    <location>
        <begin position="25"/>
        <end position="230"/>
    </location>
</feature>
<evidence type="ECO:0000313" key="3">
    <source>
        <dbReference type="EMBL" id="GAK54055.1"/>
    </source>
</evidence>
<organism evidence="3">
    <name type="scientific">Candidatus Moduliflexus flocculans</name>
    <dbReference type="NCBI Taxonomy" id="1499966"/>
    <lineage>
        <taxon>Bacteria</taxon>
        <taxon>Candidatus Moduliflexota</taxon>
        <taxon>Candidatus Moduliflexia</taxon>
        <taxon>Candidatus Moduliflexales</taxon>
        <taxon>Candidatus Moduliflexaceae</taxon>
    </lineage>
</organism>
<evidence type="ECO:0000259" key="2">
    <source>
        <dbReference type="Pfam" id="PF13472"/>
    </source>
</evidence>
<dbReference type="EMBL" id="DF820460">
    <property type="protein sequence ID" value="GAK54055.1"/>
    <property type="molecule type" value="Genomic_DNA"/>
</dbReference>
<gene>
    <name evidence="3" type="ORF">U14_05332</name>
</gene>
<reference evidence="3" key="1">
    <citation type="journal article" date="2015" name="PeerJ">
        <title>First genomic representation of candidate bacterial phylum KSB3 points to enhanced environmental sensing as a trigger of wastewater bulking.</title>
        <authorList>
            <person name="Sekiguchi Y."/>
            <person name="Ohashi A."/>
            <person name="Parks D.H."/>
            <person name="Yamauchi T."/>
            <person name="Tyson G.W."/>
            <person name="Hugenholtz P."/>
        </authorList>
    </citation>
    <scope>NUCLEOTIDE SEQUENCE [LARGE SCALE GENOMIC DNA]</scope>
</reference>
<feature type="domain" description="SGNH hydrolase-type esterase" evidence="2">
    <location>
        <begin position="75"/>
        <end position="216"/>
    </location>
</feature>
<dbReference type="HOGENOM" id="CLU_1217881_0_0_0"/>
<name>A0A081BRM4_9BACT</name>
<evidence type="ECO:0000256" key="1">
    <source>
        <dbReference type="SAM" id="SignalP"/>
    </source>
</evidence>
<dbReference type="Pfam" id="PF13472">
    <property type="entry name" value="Lipase_GDSL_2"/>
    <property type="match status" value="1"/>
</dbReference>
<feature type="signal peptide" evidence="1">
    <location>
        <begin position="1"/>
        <end position="24"/>
    </location>
</feature>
<keyword evidence="4" id="KW-1185">Reference proteome</keyword>
<dbReference type="Proteomes" id="UP000030700">
    <property type="component" value="Unassembled WGS sequence"/>
</dbReference>
<dbReference type="GO" id="GO:0004622">
    <property type="term" value="F:phosphatidylcholine lysophospholipase activity"/>
    <property type="evidence" value="ECO:0007669"/>
    <property type="project" value="TreeGrafter"/>
</dbReference>
<dbReference type="InterPro" id="IPR051532">
    <property type="entry name" value="Ester_Hydrolysis_Enzymes"/>
</dbReference>
<sequence>MTKTHLYQVLLFVFLMSALISCHHDNNSPTTPSQRSRLTYAALGASDAVGIGAFPFDQGYVYKIRDGLTDFAEVVDLSNFGVSGERIKYIEETELPSAIAADPDVVTLWAGPNDIIQGADAATFEARLGRIFARLRQETSAVVVMANVPDLTILPRFIISPDPDVTADRVNAYNRAIARQAAAYQIPLVDLYSGNYAANIDYVSIDGFHPSNKGHAKIAELYLEILRRLL</sequence>
<dbReference type="AlphaFoldDB" id="A0A081BRM4"/>
<accession>A0A081BRM4</accession>
<dbReference type="PANTHER" id="PTHR30383:SF5">
    <property type="entry name" value="SGNH HYDROLASE-TYPE ESTERASE DOMAIN-CONTAINING PROTEIN"/>
    <property type="match status" value="1"/>
</dbReference>